<dbReference type="EMBL" id="AYXT01000014">
    <property type="protein sequence ID" value="ETF00509.1"/>
    <property type="molecule type" value="Genomic_DNA"/>
</dbReference>
<dbReference type="GO" id="GO:0005737">
    <property type="term" value="C:cytoplasm"/>
    <property type="evidence" value="ECO:0007669"/>
    <property type="project" value="UniProtKB-SubCell"/>
</dbReference>
<keyword evidence="15" id="KW-1185">Reference proteome</keyword>
<evidence type="ECO:0000256" key="13">
    <source>
        <dbReference type="HAMAP-Rule" id="MF_00834"/>
    </source>
</evidence>
<dbReference type="Proteomes" id="UP000018733">
    <property type="component" value="Unassembled WGS sequence"/>
</dbReference>
<dbReference type="FunFam" id="3.40.640.10:FF:000078">
    <property type="entry name" value="Adenosylmethionine-8-amino-7-oxononanoate aminotransferase"/>
    <property type="match status" value="1"/>
</dbReference>
<dbReference type="InterPro" id="IPR015422">
    <property type="entry name" value="PyrdxlP-dep_Trfase_small"/>
</dbReference>
<feature type="site" description="Participates in the substrate recognition with KAPA and in a stacking interaction with the adenine ring of SAM" evidence="13">
    <location>
        <position position="21"/>
    </location>
</feature>
<dbReference type="EC" id="2.6.1.62" evidence="13"/>
<evidence type="ECO:0000256" key="12">
    <source>
        <dbReference type="ARBA" id="ARBA00060970"/>
    </source>
</evidence>
<dbReference type="GO" id="GO:0009102">
    <property type="term" value="P:biotin biosynthetic process"/>
    <property type="evidence" value="ECO:0007669"/>
    <property type="project" value="UniProtKB-UniRule"/>
</dbReference>
<dbReference type="Pfam" id="PF00202">
    <property type="entry name" value="Aminotran_3"/>
    <property type="match status" value="1"/>
</dbReference>
<dbReference type="PANTHER" id="PTHR42684:SF3">
    <property type="entry name" value="ADENOSYLMETHIONINE-8-AMINO-7-OXONONANOATE AMINOTRANSFERASE"/>
    <property type="match status" value="1"/>
</dbReference>
<dbReference type="UniPathway" id="UPA00078">
    <property type="reaction ID" value="UER00160"/>
</dbReference>
<evidence type="ECO:0000256" key="2">
    <source>
        <dbReference type="ARBA" id="ARBA00004496"/>
    </source>
</evidence>
<dbReference type="NCBIfam" id="NF004624">
    <property type="entry name" value="PRK05964.1"/>
    <property type="match status" value="1"/>
</dbReference>
<dbReference type="PATRIC" id="fig|1424334.3.peg.4500"/>
<dbReference type="InterPro" id="IPR015424">
    <property type="entry name" value="PyrdxlP-dep_Trfase"/>
</dbReference>
<comment type="caution">
    <text evidence="14">The sequence shown here is derived from an EMBL/GenBank/DDBJ whole genome shotgun (WGS) entry which is preliminary data.</text>
</comment>
<evidence type="ECO:0000256" key="3">
    <source>
        <dbReference type="ARBA" id="ARBA00005063"/>
    </source>
</evidence>
<comment type="catalytic activity">
    <reaction evidence="11 13">
        <text>(8S)-8-amino-7-oxononanoate + S-adenosyl-L-methionine = S-adenosyl-4-methylsulfanyl-2-oxobutanoate + (7R,8S)-7,8-diammoniononanoate</text>
        <dbReference type="Rhea" id="RHEA:16861"/>
        <dbReference type="ChEBI" id="CHEBI:16490"/>
        <dbReference type="ChEBI" id="CHEBI:59789"/>
        <dbReference type="ChEBI" id="CHEBI:149468"/>
        <dbReference type="ChEBI" id="CHEBI:149469"/>
        <dbReference type="EC" id="2.6.1.62"/>
    </reaction>
</comment>
<dbReference type="InterPro" id="IPR005815">
    <property type="entry name" value="BioA"/>
</dbReference>
<dbReference type="NCBIfam" id="TIGR00508">
    <property type="entry name" value="bioA"/>
    <property type="match status" value="1"/>
</dbReference>
<evidence type="ECO:0000313" key="15">
    <source>
        <dbReference type="Proteomes" id="UP000018733"/>
    </source>
</evidence>
<dbReference type="GO" id="GO:0004141">
    <property type="term" value="F:dethiobiotin synthase activity"/>
    <property type="evidence" value="ECO:0007669"/>
    <property type="project" value="TreeGrafter"/>
</dbReference>
<feature type="binding site" evidence="13">
    <location>
        <position position="253"/>
    </location>
    <ligand>
        <name>pyridoxal 5'-phosphate</name>
        <dbReference type="ChEBI" id="CHEBI:597326"/>
    </ligand>
</feature>
<dbReference type="AlphaFoldDB" id="V8QNG9"/>
<dbReference type="InterPro" id="IPR049704">
    <property type="entry name" value="Aminotrans_3_PPA_site"/>
</dbReference>
<name>V8QNG9_9BURK</name>
<dbReference type="InterPro" id="IPR015421">
    <property type="entry name" value="PyrdxlP-dep_Trfase_major"/>
</dbReference>
<keyword evidence="7 13" id="KW-0808">Transferase</keyword>
<dbReference type="GO" id="GO:0030170">
    <property type="term" value="F:pyridoxal phosphate binding"/>
    <property type="evidence" value="ECO:0007669"/>
    <property type="project" value="UniProtKB-UniRule"/>
</dbReference>
<evidence type="ECO:0000256" key="8">
    <source>
        <dbReference type="ARBA" id="ARBA00022691"/>
    </source>
</evidence>
<feature type="binding site" evidence="13">
    <location>
        <position position="56"/>
    </location>
    <ligand>
        <name>substrate</name>
    </ligand>
</feature>
<evidence type="ECO:0000256" key="7">
    <source>
        <dbReference type="ARBA" id="ARBA00022679"/>
    </source>
</evidence>
<evidence type="ECO:0000256" key="4">
    <source>
        <dbReference type="ARBA" id="ARBA00011738"/>
    </source>
</evidence>
<comment type="pathway">
    <text evidence="3 13">Cofactor biosynthesis; biotin biosynthesis; 7,8-diaminononanoate from 8-amino-7-oxononanoate (SAM route): step 1/1.</text>
</comment>
<dbReference type="CDD" id="cd00610">
    <property type="entry name" value="OAT_like"/>
    <property type="match status" value="1"/>
</dbReference>
<keyword evidence="8 13" id="KW-0949">S-adenosyl-L-methionine</keyword>
<dbReference type="InterPro" id="IPR005814">
    <property type="entry name" value="Aminotrans_3"/>
</dbReference>
<protein>
    <recommendedName>
        <fullName evidence="13">Adenosylmethionine-8-amino-7-oxononanoate aminotransferase</fullName>
        <ecNumber evidence="13">2.6.1.62</ecNumber>
    </recommendedName>
    <alternativeName>
        <fullName evidence="13">7,8-diamino-pelargonic acid aminotransferase</fullName>
        <shortName evidence="13">DAPA AT</shortName>
        <shortName evidence="13">DAPA aminotransferase</shortName>
    </alternativeName>
    <alternativeName>
        <fullName evidence="13">7,8-diaminononanoate synthase</fullName>
        <shortName evidence="13">DANS</shortName>
    </alternativeName>
    <alternativeName>
        <fullName evidence="13">Diaminopelargonic acid synthase</fullName>
    </alternativeName>
</protein>
<dbReference type="RefSeq" id="WP_024007393.1">
    <property type="nucleotide sequence ID" value="NZ_KI650983.1"/>
</dbReference>
<dbReference type="PANTHER" id="PTHR42684">
    <property type="entry name" value="ADENOSYLMETHIONINE-8-AMINO-7-OXONONANOATE AMINOTRANSFERASE"/>
    <property type="match status" value="1"/>
</dbReference>
<dbReference type="GO" id="GO:0004015">
    <property type="term" value="F:adenosylmethionine-8-amino-7-oxononanoate transaminase activity"/>
    <property type="evidence" value="ECO:0007669"/>
    <property type="project" value="UniProtKB-UniRule"/>
</dbReference>
<evidence type="ECO:0000256" key="9">
    <source>
        <dbReference type="ARBA" id="ARBA00022756"/>
    </source>
</evidence>
<feature type="binding site" evidence="13">
    <location>
        <begin position="116"/>
        <end position="117"/>
    </location>
    <ligand>
        <name>pyridoxal 5'-phosphate</name>
        <dbReference type="ChEBI" id="CHEBI:597326"/>
    </ligand>
</feature>
<sequence>MSANTQHTLVDRDKALVWHPFTQEQTALARLPVVRGSGPWLYDEGNNAYLDLVSSWWVNLFGHARPEIAASIAAQANTLEHVLFAGCTHEPAVQLCEALNQMLPLELGKFFFSDNGSTAVEVALKMAHQYWRNVCSQERRLFIGFHGGYHGDTVGAMSVGAHCGYHDQFRSFFFDSVAVPFPETWLADQDVDAREAAALDALEASLKQHAGQVAAMIVEPLVQGAAGMRMCRPQFIAQAVALARVHDTLVIFDEVMTGFGRTGTRFAFEQTGVVPDFLCVSKGITGGFLPLALTITSDPIYQAFLSDTADKAFSHGHSYTANPLACAAALASLTLLNTAETTKAWQRLTQDHKSGLHMLLQTVPCIERVRQCGTIAAFDLPEDYPLAASQLHQCFLQEGLLLRPIGRTVYLMPSYVVNAEQLHNAYERIAHVLGAQADGARAVAPAMPEISI</sequence>
<comment type="cofactor">
    <cofactor evidence="1 13">
        <name>pyridoxal 5'-phosphate</name>
        <dbReference type="ChEBI" id="CHEBI:597326"/>
    </cofactor>
</comment>
<comment type="similarity">
    <text evidence="12 13">Belongs to the class-III pyridoxal-phosphate-dependent aminotransferase family. BioA subfamily.</text>
</comment>
<dbReference type="PROSITE" id="PS00600">
    <property type="entry name" value="AA_TRANSFER_CLASS_3"/>
    <property type="match status" value="1"/>
</dbReference>
<dbReference type="eggNOG" id="COG0161">
    <property type="taxonomic scope" value="Bacteria"/>
</dbReference>
<comment type="subcellular location">
    <subcellularLocation>
        <location evidence="2 13">Cytoplasm</location>
    </subcellularLocation>
</comment>
<feature type="binding site" evidence="13">
    <location>
        <position position="316"/>
    </location>
    <ligand>
        <name>substrate</name>
    </ligand>
</feature>
<evidence type="ECO:0000256" key="11">
    <source>
        <dbReference type="ARBA" id="ARBA00048449"/>
    </source>
</evidence>
<organism evidence="14 15">
    <name type="scientific">Advenella kashmirensis W13003</name>
    <dbReference type="NCBI Taxonomy" id="1424334"/>
    <lineage>
        <taxon>Bacteria</taxon>
        <taxon>Pseudomonadati</taxon>
        <taxon>Pseudomonadota</taxon>
        <taxon>Betaproteobacteria</taxon>
        <taxon>Burkholderiales</taxon>
        <taxon>Alcaligenaceae</taxon>
    </lineage>
</organism>
<gene>
    <name evidence="13" type="primary">bioA</name>
    <name evidence="14" type="ORF">W822_22440</name>
</gene>
<evidence type="ECO:0000256" key="10">
    <source>
        <dbReference type="ARBA" id="ARBA00022898"/>
    </source>
</evidence>
<proteinExistence type="inferred from homology"/>
<dbReference type="PIRSF" id="PIRSF000521">
    <property type="entry name" value="Transaminase_4ab_Lys_Orn"/>
    <property type="match status" value="1"/>
</dbReference>
<dbReference type="HOGENOM" id="CLU_016922_4_3_4"/>
<feature type="binding site" evidence="13">
    <location>
        <position position="149"/>
    </location>
    <ligand>
        <name>substrate</name>
    </ligand>
</feature>
<comment type="function">
    <text evidence="13">Catalyzes the transfer of the alpha-amino group from S-adenosyl-L-methionine (SAM) to 7-keto-8-aminopelargonic acid (KAPA) to form 7,8-diaminopelargonic acid (DAPA). It is the only aminotransferase known to utilize SAM as an amino donor.</text>
</comment>
<dbReference type="Gene3D" id="3.40.640.10">
    <property type="entry name" value="Type I PLP-dependent aspartate aminotransferase-like (Major domain)"/>
    <property type="match status" value="1"/>
</dbReference>
<reference evidence="14 15" key="1">
    <citation type="journal article" date="2014" name="Genome Announc.">
        <title>Draft Genome Sequence of Advenella kashmirensis Strain W13003, a Polycyclic Aromatic Hydrocarbon-Degrading Bacterium.</title>
        <authorList>
            <person name="Wang X."/>
            <person name="Jin D."/>
            <person name="Zhou L."/>
            <person name="Wu L."/>
            <person name="An W."/>
            <person name="Zhao L."/>
        </authorList>
    </citation>
    <scope>NUCLEOTIDE SEQUENCE [LARGE SCALE GENOMIC DNA]</scope>
    <source>
        <strain evidence="14 15">W13003</strain>
    </source>
</reference>
<dbReference type="HAMAP" id="MF_00834">
    <property type="entry name" value="BioA"/>
    <property type="match status" value="1"/>
</dbReference>
<feature type="binding site" evidence="13">
    <location>
        <begin position="317"/>
        <end position="318"/>
    </location>
    <ligand>
        <name>pyridoxal 5'-phosphate</name>
        <dbReference type="ChEBI" id="CHEBI:597326"/>
    </ligand>
</feature>
<evidence type="ECO:0000256" key="1">
    <source>
        <dbReference type="ARBA" id="ARBA00001933"/>
    </source>
</evidence>
<keyword evidence="6 13" id="KW-0032">Aminotransferase</keyword>
<keyword evidence="9 13" id="KW-0093">Biotin biosynthesis</keyword>
<feature type="modified residue" description="N6-(pyridoxal phosphate)lysine" evidence="13">
    <location>
        <position position="282"/>
    </location>
</feature>
<evidence type="ECO:0000256" key="5">
    <source>
        <dbReference type="ARBA" id="ARBA00022490"/>
    </source>
</evidence>
<feature type="binding site" evidence="13">
    <location>
        <position position="403"/>
    </location>
    <ligand>
        <name>substrate</name>
    </ligand>
</feature>
<feature type="binding site" evidence="13">
    <location>
        <position position="282"/>
    </location>
    <ligand>
        <name>substrate</name>
    </ligand>
</feature>
<comment type="subunit">
    <text evidence="4 13">Homodimer.</text>
</comment>
<keyword evidence="10 13" id="KW-0663">Pyridoxal phosphate</keyword>
<dbReference type="STRING" id="1424334.W822_22440"/>
<dbReference type="Gene3D" id="3.90.1150.10">
    <property type="entry name" value="Aspartate Aminotransferase, domain 1"/>
    <property type="match status" value="1"/>
</dbReference>
<dbReference type="OrthoDB" id="3398487at2"/>
<accession>V8QNG9</accession>
<keyword evidence="5 13" id="KW-0963">Cytoplasm</keyword>
<dbReference type="SUPFAM" id="SSF53383">
    <property type="entry name" value="PLP-dependent transferases"/>
    <property type="match status" value="1"/>
</dbReference>
<evidence type="ECO:0000313" key="14">
    <source>
        <dbReference type="EMBL" id="ETF00509.1"/>
    </source>
</evidence>
<evidence type="ECO:0000256" key="6">
    <source>
        <dbReference type="ARBA" id="ARBA00022576"/>
    </source>
</evidence>